<evidence type="ECO:0000256" key="1">
    <source>
        <dbReference type="SAM" id="MobiDB-lite"/>
    </source>
</evidence>
<evidence type="ECO:0000259" key="3">
    <source>
        <dbReference type="Pfam" id="PF19993"/>
    </source>
</evidence>
<feature type="transmembrane region" description="Helical" evidence="2">
    <location>
        <begin position="28"/>
        <end position="48"/>
    </location>
</feature>
<keyword evidence="2" id="KW-1133">Transmembrane helix</keyword>
<keyword evidence="5" id="KW-1185">Reference proteome</keyword>
<dbReference type="EMBL" id="BAABHK010000005">
    <property type="protein sequence ID" value="GAA4627164.1"/>
    <property type="molecule type" value="Genomic_DNA"/>
</dbReference>
<sequence>MPVVYAVAFLLWVGLVWAEFVFVVPFAIPAALVAAACAGVGRFFLVAWRALTATTVDGPSPVPRPAAGSRDPAYPQYLLGQVWRDAWAVTLGTVPWCLERARWGVTTLTARMLALPQGLALFPLWLALCAGVLVAALPLAVAGLVFAAVTVLVAGVGLVGWSVCVVVLGAVERLWAAYRRILLACPHPGCYQRLALPAYACPRCDARHFRLIPNRLGALHHVCRCGARLPTMILLGRFRLSAYCPHCERRLPGRIGRARVEPLPFVGGPAAGKTTLMFLAVRALRAGAAEAGGRAEFAEARDARVYADALTELDGGGRPAKTGPELPAATMLDLALPAGHRILYLFDPAGELHTGATRVERLRYLDHGEALLFVIDPFALPELRPALSREERLLVEAATATSEEDPADTLQRLLTDLRSRDDQGRQRRIAVVVTKADVLRRTSVGQGVDENVRGWLEGVGLGNTIRTLERTAGEVRYLASGLDTPPAALADLFGWAAGLPIGGQRREPTGAERPGSTSPATDLAYEHLVWGAPTGPEEAAGRAARPAEDPPAGDRPADARPAEDPPAEDPPADARSARDRSANARPAENPLTDDAPTDARPADARPAVDRPAAGRTATGRTADAAGRAATERSVAADQGDPWRAAGRPGRLIPLGYQLGRGALLTALLVLGPAALLLLGLAGYARFH</sequence>
<evidence type="ECO:0000313" key="5">
    <source>
        <dbReference type="Proteomes" id="UP001501442"/>
    </source>
</evidence>
<dbReference type="Pfam" id="PF19993">
    <property type="entry name" value="DO-GTPase2"/>
    <property type="match status" value="1"/>
</dbReference>
<name>A0ABP8UBD5_9ACTN</name>
<dbReference type="RefSeq" id="WP_345432229.1">
    <property type="nucleotide sequence ID" value="NZ_BAABHK010000005.1"/>
</dbReference>
<feature type="region of interest" description="Disordered" evidence="1">
    <location>
        <begin position="533"/>
        <end position="642"/>
    </location>
</feature>
<reference evidence="5" key="1">
    <citation type="journal article" date="2019" name="Int. J. Syst. Evol. Microbiol.">
        <title>The Global Catalogue of Microorganisms (GCM) 10K type strain sequencing project: providing services to taxonomists for standard genome sequencing and annotation.</title>
        <authorList>
            <consortium name="The Broad Institute Genomics Platform"/>
            <consortium name="The Broad Institute Genome Sequencing Center for Infectious Disease"/>
            <person name="Wu L."/>
            <person name="Ma J."/>
        </authorList>
    </citation>
    <scope>NUCLEOTIDE SEQUENCE [LARGE SCALE GENOMIC DNA]</scope>
    <source>
        <strain evidence="5">JCM 17939</strain>
    </source>
</reference>
<evidence type="ECO:0000256" key="2">
    <source>
        <dbReference type="SAM" id="Phobius"/>
    </source>
</evidence>
<dbReference type="InterPro" id="IPR045528">
    <property type="entry name" value="DO-GTPase2"/>
</dbReference>
<comment type="caution">
    <text evidence="4">The sequence shown here is derived from an EMBL/GenBank/DDBJ whole genome shotgun (WGS) entry which is preliminary data.</text>
</comment>
<accession>A0ABP8UBD5</accession>
<feature type="transmembrane region" description="Helical" evidence="2">
    <location>
        <begin position="119"/>
        <end position="139"/>
    </location>
</feature>
<feature type="compositionally biased region" description="Low complexity" evidence="1">
    <location>
        <begin position="609"/>
        <end position="628"/>
    </location>
</feature>
<dbReference type="SUPFAM" id="SSF52540">
    <property type="entry name" value="P-loop containing nucleoside triphosphate hydrolases"/>
    <property type="match status" value="1"/>
</dbReference>
<proteinExistence type="predicted"/>
<dbReference type="Proteomes" id="UP001501442">
    <property type="component" value="Unassembled WGS sequence"/>
</dbReference>
<feature type="domain" description="Double-GTPase 2" evidence="3">
    <location>
        <begin position="262"/>
        <end position="481"/>
    </location>
</feature>
<evidence type="ECO:0000313" key="4">
    <source>
        <dbReference type="EMBL" id="GAA4627164.1"/>
    </source>
</evidence>
<feature type="compositionally biased region" description="Low complexity" evidence="1">
    <location>
        <begin position="533"/>
        <end position="544"/>
    </location>
</feature>
<gene>
    <name evidence="4" type="ORF">GCM10023196_038290</name>
</gene>
<keyword evidence="2" id="KW-0472">Membrane</keyword>
<feature type="transmembrane region" description="Helical" evidence="2">
    <location>
        <begin position="662"/>
        <end position="684"/>
    </location>
</feature>
<feature type="transmembrane region" description="Helical" evidence="2">
    <location>
        <begin position="145"/>
        <end position="171"/>
    </location>
</feature>
<keyword evidence="2" id="KW-0812">Transmembrane</keyword>
<dbReference type="InterPro" id="IPR027417">
    <property type="entry name" value="P-loop_NTPase"/>
</dbReference>
<protein>
    <recommendedName>
        <fullName evidence="3">Double-GTPase 2 domain-containing protein</fullName>
    </recommendedName>
</protein>
<organism evidence="4 5">
    <name type="scientific">Actinoallomurus vinaceus</name>
    <dbReference type="NCBI Taxonomy" id="1080074"/>
    <lineage>
        <taxon>Bacteria</taxon>
        <taxon>Bacillati</taxon>
        <taxon>Actinomycetota</taxon>
        <taxon>Actinomycetes</taxon>
        <taxon>Streptosporangiales</taxon>
        <taxon>Thermomonosporaceae</taxon>
        <taxon>Actinoallomurus</taxon>
    </lineage>
</organism>